<dbReference type="InterPro" id="IPR036388">
    <property type="entry name" value="WH-like_DNA-bd_sf"/>
</dbReference>
<dbReference type="SMART" id="SM00347">
    <property type="entry name" value="HTH_MARR"/>
    <property type="match status" value="1"/>
</dbReference>
<reference evidence="2" key="1">
    <citation type="submission" date="2016-04" db="EMBL/GenBank/DDBJ databases">
        <authorList>
            <person name="Evans L.H."/>
            <person name="Alamgir A."/>
            <person name="Owens N."/>
            <person name="Weber N.D."/>
            <person name="Virtaneva K."/>
            <person name="Barbian K."/>
            <person name="Babar A."/>
            <person name="Rosenke K."/>
        </authorList>
    </citation>
    <scope>NUCLEOTIDE SEQUENCE</scope>
    <source>
        <strain evidence="2">92-2</strain>
    </source>
</reference>
<dbReference type="InterPro" id="IPR000835">
    <property type="entry name" value="HTH_MarR-typ"/>
</dbReference>
<proteinExistence type="predicted"/>
<dbReference type="PANTHER" id="PTHR33164">
    <property type="entry name" value="TRANSCRIPTIONAL REGULATOR, MARR FAMILY"/>
    <property type="match status" value="1"/>
</dbReference>
<dbReference type="AlphaFoldDB" id="A0A212JXB8"/>
<dbReference type="EMBL" id="FLUP01000001">
    <property type="protein sequence ID" value="SBW04120.1"/>
    <property type="molecule type" value="Genomic_DNA"/>
</dbReference>
<organism evidence="2">
    <name type="scientific">uncultured Desulfovibrio sp</name>
    <dbReference type="NCBI Taxonomy" id="167968"/>
    <lineage>
        <taxon>Bacteria</taxon>
        <taxon>Pseudomonadati</taxon>
        <taxon>Thermodesulfobacteriota</taxon>
        <taxon>Desulfovibrionia</taxon>
        <taxon>Desulfovibrionales</taxon>
        <taxon>Desulfovibrionaceae</taxon>
        <taxon>Desulfovibrio</taxon>
        <taxon>environmental samples</taxon>
    </lineage>
</organism>
<dbReference type="InterPro" id="IPR039422">
    <property type="entry name" value="MarR/SlyA-like"/>
</dbReference>
<sequence length="142" mass="15900">MQLPCLFLQIRKADRQLNQLYGKFLARKGMRITQYGLLRAIAGLEEPSITEIGRVLGIDQTTVTRNVEKLEKMGFVASAPAPADSRKKIMQLTALGADSLKEAHPHWEEAQQLMISELGDDDVQELLRLLLKVSRIAEKDSA</sequence>
<accession>A0A212JXB8</accession>
<protein>
    <recommendedName>
        <fullName evidence="1">HTH marR-type domain-containing protein</fullName>
    </recommendedName>
</protein>
<dbReference type="SUPFAM" id="SSF46785">
    <property type="entry name" value="Winged helix' DNA-binding domain"/>
    <property type="match status" value="1"/>
</dbReference>
<gene>
    <name evidence="2" type="ORF">KM92DES2_11883</name>
</gene>
<dbReference type="RefSeq" id="WP_227118690.1">
    <property type="nucleotide sequence ID" value="NZ_CABUEN010000003.1"/>
</dbReference>
<dbReference type="GO" id="GO:0003700">
    <property type="term" value="F:DNA-binding transcription factor activity"/>
    <property type="evidence" value="ECO:0007669"/>
    <property type="project" value="InterPro"/>
</dbReference>
<dbReference type="Gene3D" id="1.10.10.10">
    <property type="entry name" value="Winged helix-like DNA-binding domain superfamily/Winged helix DNA-binding domain"/>
    <property type="match status" value="1"/>
</dbReference>
<name>A0A212JXB8_9BACT</name>
<evidence type="ECO:0000259" key="1">
    <source>
        <dbReference type="PROSITE" id="PS50995"/>
    </source>
</evidence>
<evidence type="ECO:0000313" key="2">
    <source>
        <dbReference type="EMBL" id="SBW04120.1"/>
    </source>
</evidence>
<feature type="domain" description="HTH marR-type" evidence="1">
    <location>
        <begin position="3"/>
        <end position="135"/>
    </location>
</feature>
<dbReference type="PROSITE" id="PS50995">
    <property type="entry name" value="HTH_MARR_2"/>
    <property type="match status" value="1"/>
</dbReference>
<dbReference type="PANTHER" id="PTHR33164:SF105">
    <property type="entry name" value="TRANSCRIPTIONAL REPRESSOR PROTEIN-RELATED"/>
    <property type="match status" value="1"/>
</dbReference>
<dbReference type="GO" id="GO:0006950">
    <property type="term" value="P:response to stress"/>
    <property type="evidence" value="ECO:0007669"/>
    <property type="project" value="TreeGrafter"/>
</dbReference>
<dbReference type="Pfam" id="PF12802">
    <property type="entry name" value="MarR_2"/>
    <property type="match status" value="1"/>
</dbReference>
<dbReference type="InterPro" id="IPR036390">
    <property type="entry name" value="WH_DNA-bd_sf"/>
</dbReference>
<dbReference type="PRINTS" id="PR00598">
    <property type="entry name" value="HTHMARR"/>
</dbReference>